<feature type="coiled-coil region" evidence="1">
    <location>
        <begin position="224"/>
        <end position="251"/>
    </location>
</feature>
<evidence type="ECO:0000313" key="4">
    <source>
        <dbReference type="Proteomes" id="UP000250235"/>
    </source>
</evidence>
<gene>
    <name evidence="3" type="ORF">F511_37068</name>
</gene>
<accession>A0A2Z7ABF9</accession>
<dbReference type="Proteomes" id="UP000250235">
    <property type="component" value="Unassembled WGS sequence"/>
</dbReference>
<protein>
    <submittedName>
        <fullName evidence="3">Uncharacterized protein</fullName>
    </submittedName>
</protein>
<keyword evidence="2" id="KW-0732">Signal</keyword>
<keyword evidence="4" id="KW-1185">Reference proteome</keyword>
<evidence type="ECO:0000313" key="3">
    <source>
        <dbReference type="EMBL" id="KZV18705.1"/>
    </source>
</evidence>
<name>A0A2Z7ABF9_9LAMI</name>
<proteinExistence type="predicted"/>
<reference evidence="3 4" key="1">
    <citation type="journal article" date="2015" name="Proc. Natl. Acad. Sci. U.S.A.">
        <title>The resurrection genome of Boea hygrometrica: A blueprint for survival of dehydration.</title>
        <authorList>
            <person name="Xiao L."/>
            <person name="Yang G."/>
            <person name="Zhang L."/>
            <person name="Yang X."/>
            <person name="Zhao S."/>
            <person name="Ji Z."/>
            <person name="Zhou Q."/>
            <person name="Hu M."/>
            <person name="Wang Y."/>
            <person name="Chen M."/>
            <person name="Xu Y."/>
            <person name="Jin H."/>
            <person name="Xiao X."/>
            <person name="Hu G."/>
            <person name="Bao F."/>
            <person name="Hu Y."/>
            <person name="Wan P."/>
            <person name="Li L."/>
            <person name="Deng X."/>
            <person name="Kuang T."/>
            <person name="Xiang C."/>
            <person name="Zhu J.K."/>
            <person name="Oliver M.J."/>
            <person name="He Y."/>
        </authorList>
    </citation>
    <scope>NUCLEOTIDE SEQUENCE [LARGE SCALE GENOMIC DNA]</scope>
    <source>
        <strain evidence="4">cv. XS01</strain>
    </source>
</reference>
<feature type="signal peptide" evidence="2">
    <location>
        <begin position="1"/>
        <end position="21"/>
    </location>
</feature>
<dbReference type="EMBL" id="KV017244">
    <property type="protein sequence ID" value="KZV18705.1"/>
    <property type="molecule type" value="Genomic_DNA"/>
</dbReference>
<feature type="chain" id="PRO_5016247414" evidence="2">
    <location>
        <begin position="22"/>
        <end position="332"/>
    </location>
</feature>
<sequence>MLSNLHLFLLEELKILMQAHGLTWDRTCCSKMFEGRQRDHGTVIARSNSNIRSSCWIRTMILVNGSWVIEPCADYWKLLPRPVICNEVLPQLSYVDTLPPVSNFFKLMRKGWAVVSIEAQIFFLSGKLLPVGSLHFCRAIAVVEPFEQIRRRNDADKLKDILLLQIRDLEKQVNARFDEHDRAYRALLTNIRKDMHDHKTALSLDVVKSQHRISTQVAAAAFDNVDVRMEVKELNSKVTDLDEQFATIRSELLDFRAKAEENHNTLSTQLGFLVDYINRGDVEAFIRYNQLLRSTQMDYTRQFTIKGKCSGANDEPIQTLSMFKLERINGED</sequence>
<keyword evidence="1" id="KW-0175">Coiled coil</keyword>
<evidence type="ECO:0000256" key="1">
    <source>
        <dbReference type="SAM" id="Coils"/>
    </source>
</evidence>
<organism evidence="3 4">
    <name type="scientific">Dorcoceras hygrometricum</name>
    <dbReference type="NCBI Taxonomy" id="472368"/>
    <lineage>
        <taxon>Eukaryota</taxon>
        <taxon>Viridiplantae</taxon>
        <taxon>Streptophyta</taxon>
        <taxon>Embryophyta</taxon>
        <taxon>Tracheophyta</taxon>
        <taxon>Spermatophyta</taxon>
        <taxon>Magnoliopsida</taxon>
        <taxon>eudicotyledons</taxon>
        <taxon>Gunneridae</taxon>
        <taxon>Pentapetalae</taxon>
        <taxon>asterids</taxon>
        <taxon>lamiids</taxon>
        <taxon>Lamiales</taxon>
        <taxon>Gesneriaceae</taxon>
        <taxon>Didymocarpoideae</taxon>
        <taxon>Trichosporeae</taxon>
        <taxon>Loxocarpinae</taxon>
        <taxon>Dorcoceras</taxon>
    </lineage>
</organism>
<dbReference type="AlphaFoldDB" id="A0A2Z7ABF9"/>
<evidence type="ECO:0000256" key="2">
    <source>
        <dbReference type="SAM" id="SignalP"/>
    </source>
</evidence>